<protein>
    <submittedName>
        <fullName evidence="1">Uncharacterized protein</fullName>
    </submittedName>
</protein>
<sequence>MNLLKGKQIADNFWCKKSGIGRKIGHKKLKNFKRKEQRVPRPTSVLFLTSLENVDIEILETMVLKSPIIDANRDLQWKSRTISQLTTAYIKKPEKASFVVHRVVDYNYAFYPDGS</sequence>
<name>A0A0C2JXN9_THEKT</name>
<dbReference type="AlphaFoldDB" id="A0A0C2JXN9"/>
<gene>
    <name evidence="1" type="ORF">RF11_00431</name>
</gene>
<comment type="caution">
    <text evidence="1">The sequence shown here is derived from an EMBL/GenBank/DDBJ whole genome shotgun (WGS) entry which is preliminary data.</text>
</comment>
<accession>A0A0C2JXN9</accession>
<keyword evidence="2" id="KW-1185">Reference proteome</keyword>
<reference evidence="1 2" key="1">
    <citation type="journal article" date="2014" name="Genome Biol. Evol.">
        <title>The genome of the myxosporean Thelohanellus kitauei shows adaptations to nutrient acquisition within its fish host.</title>
        <authorList>
            <person name="Yang Y."/>
            <person name="Xiong J."/>
            <person name="Zhou Z."/>
            <person name="Huo F."/>
            <person name="Miao W."/>
            <person name="Ran C."/>
            <person name="Liu Y."/>
            <person name="Zhang J."/>
            <person name="Feng J."/>
            <person name="Wang M."/>
            <person name="Wang M."/>
            <person name="Wang L."/>
            <person name="Yao B."/>
        </authorList>
    </citation>
    <scope>NUCLEOTIDE SEQUENCE [LARGE SCALE GENOMIC DNA]</scope>
    <source>
        <strain evidence="1">Wuqing</strain>
    </source>
</reference>
<dbReference type="EMBL" id="JWZT01000479">
    <property type="protein sequence ID" value="KII74258.1"/>
    <property type="molecule type" value="Genomic_DNA"/>
</dbReference>
<dbReference type="Proteomes" id="UP000031668">
    <property type="component" value="Unassembled WGS sequence"/>
</dbReference>
<evidence type="ECO:0000313" key="2">
    <source>
        <dbReference type="Proteomes" id="UP000031668"/>
    </source>
</evidence>
<organism evidence="1 2">
    <name type="scientific">Thelohanellus kitauei</name>
    <name type="common">Myxosporean</name>
    <dbReference type="NCBI Taxonomy" id="669202"/>
    <lineage>
        <taxon>Eukaryota</taxon>
        <taxon>Metazoa</taxon>
        <taxon>Cnidaria</taxon>
        <taxon>Myxozoa</taxon>
        <taxon>Myxosporea</taxon>
        <taxon>Bivalvulida</taxon>
        <taxon>Platysporina</taxon>
        <taxon>Myxobolidae</taxon>
        <taxon>Thelohanellus</taxon>
    </lineage>
</organism>
<evidence type="ECO:0000313" key="1">
    <source>
        <dbReference type="EMBL" id="KII74258.1"/>
    </source>
</evidence>
<proteinExistence type="predicted"/>